<keyword evidence="1" id="KW-0812">Transmembrane</keyword>
<keyword evidence="1" id="KW-0472">Membrane</keyword>
<organism evidence="3 4">
    <name type="scientific">Dyella psychrodurans</name>
    <dbReference type="NCBI Taxonomy" id="1927960"/>
    <lineage>
        <taxon>Bacteria</taxon>
        <taxon>Pseudomonadati</taxon>
        <taxon>Pseudomonadota</taxon>
        <taxon>Gammaproteobacteria</taxon>
        <taxon>Lysobacterales</taxon>
        <taxon>Rhodanobacteraceae</taxon>
        <taxon>Dyella</taxon>
    </lineage>
</organism>
<reference evidence="3 4" key="1">
    <citation type="submission" date="2018-07" db="EMBL/GenBank/DDBJ databases">
        <title>Dyella monticola sp. nov. and Dyella psychrodurans sp. nov. isolated from monsoon evergreen broad-leaved forest soil of Dinghu Mountain, China.</title>
        <authorList>
            <person name="Gao Z."/>
            <person name="Qiu L."/>
        </authorList>
    </citation>
    <scope>NUCLEOTIDE SEQUENCE [LARGE SCALE GENOMIC DNA]</scope>
    <source>
        <strain evidence="3 4">4MSK11</strain>
    </source>
</reference>
<feature type="transmembrane region" description="Helical" evidence="1">
    <location>
        <begin position="209"/>
        <end position="226"/>
    </location>
</feature>
<evidence type="ECO:0000256" key="1">
    <source>
        <dbReference type="SAM" id="Phobius"/>
    </source>
</evidence>
<dbReference type="GO" id="GO:0000271">
    <property type="term" value="P:polysaccharide biosynthetic process"/>
    <property type="evidence" value="ECO:0007669"/>
    <property type="project" value="TreeGrafter"/>
</dbReference>
<gene>
    <name evidence="3" type="ORF">DWU99_19855</name>
</gene>
<dbReference type="GO" id="GO:0016747">
    <property type="term" value="F:acyltransferase activity, transferring groups other than amino-acyl groups"/>
    <property type="evidence" value="ECO:0007669"/>
    <property type="project" value="InterPro"/>
</dbReference>
<feature type="transmembrane region" description="Helical" evidence="1">
    <location>
        <begin position="135"/>
        <end position="163"/>
    </location>
</feature>
<dbReference type="RefSeq" id="WP_115479831.1">
    <property type="nucleotide sequence ID" value="NZ_QRBF01000010.1"/>
</dbReference>
<dbReference type="Proteomes" id="UP000255334">
    <property type="component" value="Unassembled WGS sequence"/>
</dbReference>
<protein>
    <submittedName>
        <fullName evidence="3">Acyltransferase</fullName>
    </submittedName>
</protein>
<keyword evidence="1" id="KW-1133">Transmembrane helix</keyword>
<feature type="transmembrane region" description="Helical" evidence="1">
    <location>
        <begin position="330"/>
        <end position="351"/>
    </location>
</feature>
<evidence type="ECO:0000313" key="4">
    <source>
        <dbReference type="Proteomes" id="UP000255334"/>
    </source>
</evidence>
<dbReference type="InterPro" id="IPR050879">
    <property type="entry name" value="Acyltransferase_3"/>
</dbReference>
<dbReference type="PANTHER" id="PTHR23028">
    <property type="entry name" value="ACETYLTRANSFERASE"/>
    <property type="match status" value="1"/>
</dbReference>
<dbReference type="Pfam" id="PF01757">
    <property type="entry name" value="Acyl_transf_3"/>
    <property type="match status" value="1"/>
</dbReference>
<dbReference type="PANTHER" id="PTHR23028:SF53">
    <property type="entry name" value="ACYL_TRANSF_3 DOMAIN-CONTAINING PROTEIN"/>
    <property type="match status" value="1"/>
</dbReference>
<dbReference type="AlphaFoldDB" id="A0A370WW51"/>
<name>A0A370WW51_9GAMM</name>
<feature type="transmembrane region" description="Helical" evidence="1">
    <location>
        <begin position="289"/>
        <end position="310"/>
    </location>
</feature>
<dbReference type="EMBL" id="QRBF01000010">
    <property type="protein sequence ID" value="RDS80378.1"/>
    <property type="molecule type" value="Genomic_DNA"/>
</dbReference>
<evidence type="ECO:0000313" key="3">
    <source>
        <dbReference type="EMBL" id="RDS80378.1"/>
    </source>
</evidence>
<accession>A0A370WW51</accession>
<feature type="domain" description="Acyltransferase 3" evidence="2">
    <location>
        <begin position="9"/>
        <end position="345"/>
    </location>
</feature>
<keyword evidence="3" id="KW-0012">Acyltransferase</keyword>
<keyword evidence="4" id="KW-1185">Reference proteome</keyword>
<feature type="transmembrane region" description="Helical" evidence="1">
    <location>
        <begin position="43"/>
        <end position="68"/>
    </location>
</feature>
<dbReference type="GO" id="GO:0016020">
    <property type="term" value="C:membrane"/>
    <property type="evidence" value="ECO:0007669"/>
    <property type="project" value="TreeGrafter"/>
</dbReference>
<evidence type="ECO:0000259" key="2">
    <source>
        <dbReference type="Pfam" id="PF01757"/>
    </source>
</evidence>
<feature type="transmembrane region" description="Helical" evidence="1">
    <location>
        <begin position="238"/>
        <end position="256"/>
    </location>
</feature>
<comment type="caution">
    <text evidence="3">The sequence shown here is derived from an EMBL/GenBank/DDBJ whole genome shotgun (WGS) entry which is preliminary data.</text>
</comment>
<sequence>MNARERKLAWIQALRGIAAFMVVMVHSRSVLPGTFAGKAVADYVLLPMAMGVDLFFIISGFLMVLTTLDFDGTHAYAWRFAAKRIARIWPLFAVVTVVAVAVDHHGIRGFLDASVLLPYLEGLLFVPHNPAASHIYFQMSVGVAWTLCFECYFYVVFALCMLFGRWRYRVMAAWFVLTLIAIPVLRGGYNLGVATQPLVAWSRYANLAVNPIVWEFVFGMLAGWLYGSRLAIKNNATVYAIAIALIAMLLMGWNRIGMVNFFGPQGWGAPLAILFFGVVMLAKNGAIKVPAWSVWVGEISYSLYLVHVYVFEIVQRIVVRIPMSHDMLAVVLFVTRPILAVLCAWATFRCIEAPASAWTRRWLLRLRWPCRRARTGAVDAVR</sequence>
<feature type="transmembrane region" description="Helical" evidence="1">
    <location>
        <begin position="88"/>
        <end position="107"/>
    </location>
</feature>
<feature type="transmembrane region" description="Helical" evidence="1">
    <location>
        <begin position="170"/>
        <end position="189"/>
    </location>
</feature>
<dbReference type="InterPro" id="IPR002656">
    <property type="entry name" value="Acyl_transf_3_dom"/>
</dbReference>
<feature type="transmembrane region" description="Helical" evidence="1">
    <location>
        <begin position="262"/>
        <end position="282"/>
    </location>
</feature>
<keyword evidence="3" id="KW-0808">Transferase</keyword>
<dbReference type="OrthoDB" id="9767863at2"/>
<feature type="transmembrane region" description="Helical" evidence="1">
    <location>
        <begin position="12"/>
        <end position="31"/>
    </location>
</feature>
<proteinExistence type="predicted"/>